<gene>
    <name evidence="1" type="ORF">METZ01_LOCUS19219</name>
</gene>
<accession>A0A381PH85</accession>
<protein>
    <submittedName>
        <fullName evidence="1">Uncharacterized protein</fullName>
    </submittedName>
</protein>
<dbReference type="InterPro" id="IPR036685">
    <property type="entry name" value="YehU-like_sf"/>
</dbReference>
<dbReference type="Pfam" id="PF06794">
    <property type="entry name" value="UPF0270"/>
    <property type="match status" value="1"/>
</dbReference>
<dbReference type="Gene3D" id="1.10.10.610">
    <property type="entry name" value="YehU-like"/>
    <property type="match status" value="1"/>
</dbReference>
<feature type="non-terminal residue" evidence="1">
    <location>
        <position position="1"/>
    </location>
</feature>
<name>A0A381PH85_9ZZZZ</name>
<proteinExistence type="predicted"/>
<organism evidence="1">
    <name type="scientific">marine metagenome</name>
    <dbReference type="NCBI Taxonomy" id="408172"/>
    <lineage>
        <taxon>unclassified sequences</taxon>
        <taxon>metagenomes</taxon>
        <taxon>ecological metagenomes</taxon>
    </lineage>
</organism>
<dbReference type="InterPro" id="IPR010648">
    <property type="entry name" value="UPF0270"/>
</dbReference>
<sequence>VIEIPHEALSDEALWGVIDEYITRESGVTDGTLESKRTEILQQLEEGTAMITYDSKLGSTQLITRNGPKR</sequence>
<evidence type="ECO:0000313" key="1">
    <source>
        <dbReference type="EMBL" id="SUZ66365.1"/>
    </source>
</evidence>
<dbReference type="EMBL" id="UINC01000983">
    <property type="protein sequence ID" value="SUZ66365.1"/>
    <property type="molecule type" value="Genomic_DNA"/>
</dbReference>
<dbReference type="SUPFAM" id="SSF118001">
    <property type="entry name" value="YehU-like"/>
    <property type="match status" value="1"/>
</dbReference>
<dbReference type="AlphaFoldDB" id="A0A381PH85"/>
<reference evidence="1" key="1">
    <citation type="submission" date="2018-05" db="EMBL/GenBank/DDBJ databases">
        <authorList>
            <person name="Lanie J.A."/>
            <person name="Ng W.-L."/>
            <person name="Kazmierczak K.M."/>
            <person name="Andrzejewski T.M."/>
            <person name="Davidsen T.M."/>
            <person name="Wayne K.J."/>
            <person name="Tettelin H."/>
            <person name="Glass J.I."/>
            <person name="Rusch D."/>
            <person name="Podicherti R."/>
            <person name="Tsui H.-C.T."/>
            <person name="Winkler M.E."/>
        </authorList>
    </citation>
    <scope>NUCLEOTIDE SEQUENCE</scope>
</reference>